<dbReference type="AlphaFoldDB" id="A0A6C0FFY9"/>
<evidence type="ECO:0000256" key="1">
    <source>
        <dbReference type="ARBA" id="ARBA00023098"/>
    </source>
</evidence>
<evidence type="ECO:0000259" key="2">
    <source>
        <dbReference type="PROSITE" id="PS51635"/>
    </source>
</evidence>
<dbReference type="InterPro" id="IPR052580">
    <property type="entry name" value="Lipid_Hydrolase"/>
</dbReference>
<dbReference type="Pfam" id="PF01734">
    <property type="entry name" value="Patatin"/>
    <property type="match status" value="1"/>
</dbReference>
<organism evidence="3">
    <name type="scientific">viral metagenome</name>
    <dbReference type="NCBI Taxonomy" id="1070528"/>
    <lineage>
        <taxon>unclassified sequences</taxon>
        <taxon>metagenomes</taxon>
        <taxon>organismal metagenomes</taxon>
    </lineage>
</organism>
<dbReference type="PANTHER" id="PTHR46394:SF1">
    <property type="entry name" value="PNPLA DOMAIN-CONTAINING PROTEIN"/>
    <property type="match status" value="1"/>
</dbReference>
<dbReference type="SUPFAM" id="SSF52151">
    <property type="entry name" value="FabD/lysophospholipase-like"/>
    <property type="match status" value="1"/>
</dbReference>
<dbReference type="InterPro" id="IPR002641">
    <property type="entry name" value="PNPLA_dom"/>
</dbReference>
<keyword evidence="1" id="KW-0443">Lipid metabolism</keyword>
<accession>A0A6C0FFY9</accession>
<dbReference type="PANTHER" id="PTHR46394">
    <property type="entry name" value="ANNEXIN"/>
    <property type="match status" value="1"/>
</dbReference>
<dbReference type="PROSITE" id="PS51635">
    <property type="entry name" value="PNPLA"/>
    <property type="match status" value="1"/>
</dbReference>
<feature type="domain" description="PNPLA" evidence="2">
    <location>
        <begin position="5"/>
        <end position="189"/>
    </location>
</feature>
<evidence type="ECO:0000313" key="3">
    <source>
        <dbReference type="EMBL" id="QHT39329.1"/>
    </source>
</evidence>
<dbReference type="EMBL" id="MN738841">
    <property type="protein sequence ID" value="QHT39329.1"/>
    <property type="molecule type" value="Genomic_DNA"/>
</dbReference>
<proteinExistence type="predicted"/>
<reference evidence="3" key="1">
    <citation type="journal article" date="2020" name="Nature">
        <title>Giant virus diversity and host interactions through global metagenomics.</title>
        <authorList>
            <person name="Schulz F."/>
            <person name="Roux S."/>
            <person name="Paez-Espino D."/>
            <person name="Jungbluth S."/>
            <person name="Walsh D.A."/>
            <person name="Denef V.J."/>
            <person name="McMahon K.D."/>
            <person name="Konstantinidis K.T."/>
            <person name="Eloe-Fadrosh E.A."/>
            <person name="Kyrpides N.C."/>
            <person name="Woyke T."/>
        </authorList>
    </citation>
    <scope>NUCLEOTIDE SEQUENCE</scope>
    <source>
        <strain evidence="3">GVMAG-S-ERX556126-94</strain>
    </source>
</reference>
<name>A0A6C0FFY9_9ZZZZ</name>
<dbReference type="Gene3D" id="3.40.1090.10">
    <property type="entry name" value="Cytosolic phospholipase A2 catalytic domain"/>
    <property type="match status" value="2"/>
</dbReference>
<sequence>MIDTLVLSGGGPSGVAYAGILKALIDYDTFQKEELKEIITTSVGIMFSILYLLDYNILQIEKLVLEKDLNSLLNIDDIDIDNLLVKYGLFSNKHIGETISSFIRHKTEKNDLTLKELYDMTNIVLTVKVFNTDLGKTEYMNHLNHPNIKCTTLSMMTTAIPFLFQPIKYNDNLYVDGGLKGNFPIEACKSDNYLGINVKGGTCNTKNFSLLDYLPILGFTMNLMNESDNYIDQDDKMIFTYHINCGFNFNLDEEQRKSMIEKGYNETIDYLKKL</sequence>
<dbReference type="InterPro" id="IPR016035">
    <property type="entry name" value="Acyl_Trfase/lysoPLipase"/>
</dbReference>
<dbReference type="GO" id="GO:0006629">
    <property type="term" value="P:lipid metabolic process"/>
    <property type="evidence" value="ECO:0007669"/>
    <property type="project" value="UniProtKB-KW"/>
</dbReference>
<protein>
    <recommendedName>
        <fullName evidence="2">PNPLA domain-containing protein</fullName>
    </recommendedName>
</protein>